<feature type="transmembrane region" description="Helical" evidence="1">
    <location>
        <begin position="12"/>
        <end position="30"/>
    </location>
</feature>
<organism evidence="2 3">
    <name type="scientific">Batillaria attramentaria</name>
    <dbReference type="NCBI Taxonomy" id="370345"/>
    <lineage>
        <taxon>Eukaryota</taxon>
        <taxon>Metazoa</taxon>
        <taxon>Spiralia</taxon>
        <taxon>Lophotrochozoa</taxon>
        <taxon>Mollusca</taxon>
        <taxon>Gastropoda</taxon>
        <taxon>Caenogastropoda</taxon>
        <taxon>Sorbeoconcha</taxon>
        <taxon>Cerithioidea</taxon>
        <taxon>Batillariidae</taxon>
        <taxon>Batillaria</taxon>
    </lineage>
</organism>
<dbReference type="PANTHER" id="PTHR10974">
    <property type="entry name" value="FI08016P-RELATED"/>
    <property type="match status" value="1"/>
</dbReference>
<feature type="non-terminal residue" evidence="2">
    <location>
        <position position="1"/>
    </location>
</feature>
<dbReference type="AlphaFoldDB" id="A0ABD0KGQ7"/>
<protein>
    <recommendedName>
        <fullName evidence="4">Sulfatase N-terminal domain-containing protein</fullName>
    </recommendedName>
</protein>
<gene>
    <name evidence="2" type="ORF">BaRGS_00022596</name>
</gene>
<keyword evidence="3" id="KW-1185">Reference proteome</keyword>
<evidence type="ECO:0000256" key="1">
    <source>
        <dbReference type="SAM" id="Phobius"/>
    </source>
</evidence>
<sequence>VVRRCRPRVTAVLILVCLTFLSMLWMDWHIPIFSPLRPYKETILAVSKSAACHKSNTSKCTAHNVSIAPKSTAYNVSIAPKCTAYNISIEPKCTAYNISIAPKCTAYNVSIAPKSTAYNISIDPRCTAYNISIAPKCTAYNISIASKCTAYNISMAPKCTAYNIPIVTKSTAYNVSIASKSAAHNTLNASKTAAYNISGTQNFTANIHKRVHDATPYVPHNSSHDLVLWAGCKVPVYQPYGPDVKQFIKKLPPHKCSRQPPLIKVERDVLTLNTALLEKRKEILSNCTYEAINRVSEDKINYSKPVVFNSSVRLQADFIRVRCHTRSESSKEELVHTELHPILTKKQDVEDKLQSRMEQFLNLTTKNSGTRSQPLSIVMVGVDSVSRLNMIRHLTSTRHFLLTQLQAIDLINYNKVGQNTFPNLLPMMSGKAMTDFNRSDFSNHHMDTLGISFLWDELKSAGYRTLFAEDWPGVAIFNYVKKGFKNPPAQYYYRVLELAKEKNSKLFSESHRCFGTQPNDELVLNYTLAFQRLFRDKPHFGLTFLTRSSHDDVDGYHTRYLTRLVQEGLVKNTLFVFFSDHGMRFGGENAARLVTPFDIHATLLDVLYRVPGVRRNSTSGVQDPGISLFDEIPANRTCTDAGIPLFYCVCVNTRELTASSSAAKKAGTALIATLNAAVTKANVTDKCHRLQLSSINKAVELRGAQQYLRKQCLSVRNYTVEGSVYRMTVVARPGDGKFEALMSRCNGTSDFVIYGDLDRTNKYGNSSYCVNDSFLKKLCLCK</sequence>
<keyword evidence="1" id="KW-1133">Transmembrane helix</keyword>
<reference evidence="2 3" key="1">
    <citation type="journal article" date="2023" name="Sci. Data">
        <title>Genome assembly of the Korean intertidal mud-creeper Batillaria attramentaria.</title>
        <authorList>
            <person name="Patra A.K."/>
            <person name="Ho P.T."/>
            <person name="Jun S."/>
            <person name="Lee S.J."/>
            <person name="Kim Y."/>
            <person name="Won Y.J."/>
        </authorList>
    </citation>
    <scope>NUCLEOTIDE SEQUENCE [LARGE SCALE GENOMIC DNA]</scope>
    <source>
        <strain evidence="2">Wonlab-2016</strain>
    </source>
</reference>
<dbReference type="PANTHER" id="PTHR10974:SF1">
    <property type="entry name" value="FI08016P-RELATED"/>
    <property type="match status" value="1"/>
</dbReference>
<dbReference type="Pfam" id="PF02995">
    <property type="entry name" value="DUF229"/>
    <property type="match status" value="2"/>
</dbReference>
<evidence type="ECO:0000313" key="3">
    <source>
        <dbReference type="Proteomes" id="UP001519460"/>
    </source>
</evidence>
<dbReference type="Gene3D" id="3.40.720.10">
    <property type="entry name" value="Alkaline Phosphatase, subunit A"/>
    <property type="match status" value="1"/>
</dbReference>
<dbReference type="SUPFAM" id="SSF53649">
    <property type="entry name" value="Alkaline phosphatase-like"/>
    <property type="match status" value="1"/>
</dbReference>
<dbReference type="CDD" id="cd16021">
    <property type="entry name" value="ALP_like"/>
    <property type="match status" value="1"/>
</dbReference>
<dbReference type="EMBL" id="JACVVK020000183">
    <property type="protein sequence ID" value="KAK7486130.1"/>
    <property type="molecule type" value="Genomic_DNA"/>
</dbReference>
<evidence type="ECO:0008006" key="4">
    <source>
        <dbReference type="Google" id="ProtNLM"/>
    </source>
</evidence>
<accession>A0ABD0KGQ7</accession>
<dbReference type="InterPro" id="IPR017850">
    <property type="entry name" value="Alkaline_phosphatase_core_sf"/>
</dbReference>
<name>A0ABD0KGQ7_9CAEN</name>
<keyword evidence="1" id="KW-0472">Membrane</keyword>
<comment type="caution">
    <text evidence="2">The sequence shown here is derived from an EMBL/GenBank/DDBJ whole genome shotgun (WGS) entry which is preliminary data.</text>
</comment>
<dbReference type="InterPro" id="IPR004245">
    <property type="entry name" value="DUF229"/>
</dbReference>
<keyword evidence="1" id="KW-0812">Transmembrane</keyword>
<proteinExistence type="predicted"/>
<evidence type="ECO:0000313" key="2">
    <source>
        <dbReference type="EMBL" id="KAK7486130.1"/>
    </source>
</evidence>
<dbReference type="Proteomes" id="UP001519460">
    <property type="component" value="Unassembled WGS sequence"/>
</dbReference>